<organism evidence="1 2">
    <name type="scientific">Massilia haematophila</name>
    <dbReference type="NCBI Taxonomy" id="457923"/>
    <lineage>
        <taxon>Bacteria</taxon>
        <taxon>Pseudomonadati</taxon>
        <taxon>Pseudomonadota</taxon>
        <taxon>Betaproteobacteria</taxon>
        <taxon>Burkholderiales</taxon>
        <taxon>Oxalobacteraceae</taxon>
        <taxon>Telluria group</taxon>
        <taxon>Massilia</taxon>
    </lineage>
</organism>
<evidence type="ECO:0000313" key="2">
    <source>
        <dbReference type="Proteomes" id="UP001595665"/>
    </source>
</evidence>
<accession>A0ABV7PU23</accession>
<dbReference type="RefSeq" id="WP_379738152.1">
    <property type="nucleotide sequence ID" value="NZ_JBHRVV010000002.1"/>
</dbReference>
<sequence>MSGFDAGSPERFMLIQGTPGRPSHWTHMPIYRAVPIRNFVNNRRIVRHPGKRLPGNIPYLVDNLWEFARPEAMPSRRHAVYASPTAELALENALVPNTSAADYVVCEVAFERPAPMIQLSVKDARWHPDVGTLQRAVNAMIEPWVDIALSKRLPLAPLFMPGATKVDLTEAMEGSPELLYILMQVSKLVTLWDDAAAPSGELFFELTEDNAYRLTHI</sequence>
<dbReference type="Proteomes" id="UP001595665">
    <property type="component" value="Unassembled WGS sequence"/>
</dbReference>
<protein>
    <submittedName>
        <fullName evidence="1">Uncharacterized protein</fullName>
    </submittedName>
</protein>
<reference evidence="2" key="1">
    <citation type="journal article" date="2019" name="Int. J. Syst. Evol. Microbiol.">
        <title>The Global Catalogue of Microorganisms (GCM) 10K type strain sequencing project: providing services to taxonomists for standard genome sequencing and annotation.</title>
        <authorList>
            <consortium name="The Broad Institute Genomics Platform"/>
            <consortium name="The Broad Institute Genome Sequencing Center for Infectious Disease"/>
            <person name="Wu L."/>
            <person name="Ma J."/>
        </authorList>
    </citation>
    <scope>NUCLEOTIDE SEQUENCE [LARGE SCALE GENOMIC DNA]</scope>
    <source>
        <strain evidence="2">CCM 7480</strain>
    </source>
</reference>
<evidence type="ECO:0000313" key="1">
    <source>
        <dbReference type="EMBL" id="MFC3461523.1"/>
    </source>
</evidence>
<comment type="caution">
    <text evidence="1">The sequence shown here is derived from an EMBL/GenBank/DDBJ whole genome shotgun (WGS) entry which is preliminary data.</text>
</comment>
<proteinExistence type="predicted"/>
<keyword evidence="2" id="KW-1185">Reference proteome</keyword>
<name>A0ABV7PU23_9BURK</name>
<gene>
    <name evidence="1" type="ORF">ACFOPH_25280</name>
</gene>
<dbReference type="EMBL" id="JBHRVV010000002">
    <property type="protein sequence ID" value="MFC3461523.1"/>
    <property type="molecule type" value="Genomic_DNA"/>
</dbReference>